<keyword evidence="1" id="KW-0732">Signal</keyword>
<keyword evidence="3" id="KW-1185">Reference proteome</keyword>
<dbReference type="RefSeq" id="WP_395418148.1">
    <property type="nucleotide sequence ID" value="NZ_JBIPKE010000018.1"/>
</dbReference>
<name>A0ABW7NE17_9BACT</name>
<protein>
    <recommendedName>
        <fullName evidence="4">PsbP C-terminal domain-containing protein</fullName>
    </recommendedName>
</protein>
<evidence type="ECO:0000256" key="1">
    <source>
        <dbReference type="SAM" id="SignalP"/>
    </source>
</evidence>
<dbReference type="EMBL" id="JBIPKE010000018">
    <property type="protein sequence ID" value="MFH6984724.1"/>
    <property type="molecule type" value="Genomic_DNA"/>
</dbReference>
<evidence type="ECO:0000313" key="3">
    <source>
        <dbReference type="Proteomes" id="UP001610063"/>
    </source>
</evidence>
<accession>A0ABW7NE17</accession>
<comment type="caution">
    <text evidence="2">The sequence shown here is derived from an EMBL/GenBank/DDBJ whole genome shotgun (WGS) entry which is preliminary data.</text>
</comment>
<feature type="chain" id="PRO_5046363004" description="PsbP C-terminal domain-containing protein" evidence="1">
    <location>
        <begin position="24"/>
        <end position="189"/>
    </location>
</feature>
<sequence length="189" mass="21735">MKLPKQLWIMILLLLTLSHFATAQISVTRQKVTKDISMEVPESFIPMSQSELIGKYVSSRTPIAMYTSEDRNIDLGINETSSAWAGDDLPILQAFYKANIANLFTEVEFLQEEIREIGGRPFIVFEFISKITDEESTFGGNSSISKYTYIQYTLRNNKVLLFNFTCPLRARPQWQETAQRMMESVRIKS</sequence>
<organism evidence="2 3">
    <name type="scientific">Marinoscillum luteum</name>
    <dbReference type="NCBI Taxonomy" id="861051"/>
    <lineage>
        <taxon>Bacteria</taxon>
        <taxon>Pseudomonadati</taxon>
        <taxon>Bacteroidota</taxon>
        <taxon>Cytophagia</taxon>
        <taxon>Cytophagales</taxon>
        <taxon>Reichenbachiellaceae</taxon>
        <taxon>Marinoscillum</taxon>
    </lineage>
</organism>
<reference evidence="2 3" key="1">
    <citation type="journal article" date="2013" name="Int. J. Syst. Evol. Microbiol.">
        <title>Marinoscillum luteum sp. nov., isolated from marine sediment.</title>
        <authorList>
            <person name="Cha I.T."/>
            <person name="Park S.J."/>
            <person name="Kim S.J."/>
            <person name="Kim J.G."/>
            <person name="Jung M.Y."/>
            <person name="Shin K.S."/>
            <person name="Kwon K.K."/>
            <person name="Yang S.H."/>
            <person name="Seo Y.S."/>
            <person name="Rhee S.K."/>
        </authorList>
    </citation>
    <scope>NUCLEOTIDE SEQUENCE [LARGE SCALE GENOMIC DNA]</scope>
    <source>
        <strain evidence="2 3">KCTC 23939</strain>
    </source>
</reference>
<dbReference type="Proteomes" id="UP001610063">
    <property type="component" value="Unassembled WGS sequence"/>
</dbReference>
<evidence type="ECO:0008006" key="4">
    <source>
        <dbReference type="Google" id="ProtNLM"/>
    </source>
</evidence>
<gene>
    <name evidence="2" type="ORF">ACHKAR_14810</name>
</gene>
<feature type="signal peptide" evidence="1">
    <location>
        <begin position="1"/>
        <end position="23"/>
    </location>
</feature>
<proteinExistence type="predicted"/>
<evidence type="ECO:0000313" key="2">
    <source>
        <dbReference type="EMBL" id="MFH6984724.1"/>
    </source>
</evidence>